<organism evidence="3">
    <name type="scientific">uncultured bacterium fosmid pJB154B8_contig II</name>
    <dbReference type="NCBI Taxonomy" id="1478053"/>
    <lineage>
        <taxon>Bacteria</taxon>
        <taxon>environmental samples</taxon>
    </lineage>
</organism>
<feature type="transmembrane region" description="Helical" evidence="1">
    <location>
        <begin position="28"/>
        <end position="52"/>
    </location>
</feature>
<dbReference type="Gene3D" id="1.10.3730.20">
    <property type="match status" value="1"/>
</dbReference>
<feature type="transmembrane region" description="Helical" evidence="1">
    <location>
        <begin position="72"/>
        <end position="93"/>
    </location>
</feature>
<sequence length="303" mass="34022">MWLILAFTSAMLLGFYDVFKKLSLKDNAVIPVLFLNTVFCSLIFLPLVILSQTGALNPGDTLYIPTPKASDHLFIIIKSAIVLGSWICAYYGLKHLPITIASPINATRPILVLVGAIFVFGERLNAWQWAGVIVSIIAFGMISISGKKEGISIKHSIWIWLIIAGTMIGACSGLYDKYLMQYQHLDKMTVQSWYNFYQALMMGAVLLLIWRPQRLKGKTGGFEWRWTIPLISIFLSVADFCYFFALTYPDALISVVSLVRRSGVIVGFLCGWLFFKEQNIKSKSIDLLCVVIAMILLWIGSQQ</sequence>
<dbReference type="PANTHER" id="PTHR22911">
    <property type="entry name" value="ACYL-MALONYL CONDENSING ENZYME-RELATED"/>
    <property type="match status" value="1"/>
</dbReference>
<feature type="transmembrane region" description="Helical" evidence="1">
    <location>
        <begin position="284"/>
        <end position="301"/>
    </location>
</feature>
<keyword evidence="1" id="KW-0472">Membrane</keyword>
<feature type="transmembrane region" description="Helical" evidence="1">
    <location>
        <begin position="195"/>
        <end position="212"/>
    </location>
</feature>
<feature type="transmembrane region" description="Helical" evidence="1">
    <location>
        <begin position="224"/>
        <end position="245"/>
    </location>
</feature>
<keyword evidence="1" id="KW-1133">Transmembrane helix</keyword>
<feature type="transmembrane region" description="Helical" evidence="1">
    <location>
        <begin position="100"/>
        <end position="120"/>
    </location>
</feature>
<proteinExistence type="predicted"/>
<evidence type="ECO:0000259" key="2">
    <source>
        <dbReference type="Pfam" id="PF00892"/>
    </source>
</evidence>
<keyword evidence="1" id="KW-0812">Transmembrane</keyword>
<dbReference type="InterPro" id="IPR000620">
    <property type="entry name" value="EamA_dom"/>
</dbReference>
<dbReference type="Pfam" id="PF00892">
    <property type="entry name" value="EamA"/>
    <property type="match status" value="1"/>
</dbReference>
<dbReference type="SUPFAM" id="SSF103481">
    <property type="entry name" value="Multidrug resistance efflux transporter EmrE"/>
    <property type="match status" value="2"/>
</dbReference>
<dbReference type="GO" id="GO:0016020">
    <property type="term" value="C:membrane"/>
    <property type="evidence" value="ECO:0007669"/>
    <property type="project" value="InterPro"/>
</dbReference>
<accession>A0A0H3U8Q6</accession>
<feature type="domain" description="EamA" evidence="2">
    <location>
        <begin position="2"/>
        <end position="143"/>
    </location>
</feature>
<dbReference type="PANTHER" id="PTHR22911:SF137">
    <property type="entry name" value="SOLUTE CARRIER FAMILY 35 MEMBER G2-RELATED"/>
    <property type="match status" value="1"/>
</dbReference>
<evidence type="ECO:0000256" key="1">
    <source>
        <dbReference type="SAM" id="Phobius"/>
    </source>
</evidence>
<feature type="transmembrane region" description="Helical" evidence="1">
    <location>
        <begin position="251"/>
        <end position="275"/>
    </location>
</feature>
<reference evidence="3" key="1">
    <citation type="submission" date="2013-08" db="EMBL/GenBank/DDBJ databases">
        <title>Comparison of modified E. coli strains.</title>
        <authorList>
            <person name="Juergensen J."/>
            <person name="Bonge A."/>
            <person name="Streit W.R."/>
        </authorList>
    </citation>
    <scope>NUCLEOTIDE SEQUENCE</scope>
</reference>
<protein>
    <submittedName>
        <fullName evidence="3">Putative permease</fullName>
    </submittedName>
</protein>
<feature type="transmembrane region" description="Helical" evidence="1">
    <location>
        <begin position="126"/>
        <end position="145"/>
    </location>
</feature>
<dbReference type="AlphaFoldDB" id="A0A0H3U8Q6"/>
<name>A0A0H3U8Q6_9BACT</name>
<evidence type="ECO:0000313" key="3">
    <source>
        <dbReference type="EMBL" id="AIF26920.1"/>
    </source>
</evidence>
<feature type="transmembrane region" description="Helical" evidence="1">
    <location>
        <begin position="157"/>
        <end position="175"/>
    </location>
</feature>
<dbReference type="EMBL" id="KF540252">
    <property type="protein sequence ID" value="AIF26920.1"/>
    <property type="molecule type" value="Genomic_DNA"/>
</dbReference>
<dbReference type="InterPro" id="IPR037185">
    <property type="entry name" value="EmrE-like"/>
</dbReference>